<gene>
    <name evidence="3" type="ORF">TTHERM_00191160</name>
</gene>
<dbReference type="AlphaFoldDB" id="I7MEJ0"/>
<feature type="region of interest" description="Disordered" evidence="2">
    <location>
        <begin position="733"/>
        <end position="776"/>
    </location>
</feature>
<name>I7MEJ0_TETTS</name>
<feature type="coiled-coil region" evidence="1">
    <location>
        <begin position="309"/>
        <end position="350"/>
    </location>
</feature>
<dbReference type="EMBL" id="GG662693">
    <property type="protein sequence ID" value="EAR96448.3"/>
    <property type="molecule type" value="Genomic_DNA"/>
</dbReference>
<sequence>MENINDSADENRPGTSLNKKRGNKSEEIIQNKSSNLPNREKVSTQKGSRRGNQQYFDLRGSSSQSQFRTVNMTSSFYNQAQRDLGFNPPGSNQDFSKSLSSFHKGSVIGSRYSNKDFSKIIPKNIMFDKEVLYDELLKTKNNQNILVQENHSLKTKLIGMKEEIFRICKKEQINPYEIEQSKYKQLFKESANSTPSLNKQSQATLIFNLKKQITELQNEAKAKEQDLQKIQRSVKLTSIKELEVQLKMYSEECLRLRRMLEQQIKLDKDERLKINDSQEVDGSQRDPNSNYNQAFSLLKQDNIQMAANLKRQEEEIFAQRIVIETLEKQLRNQKHENQQQKRILVEKDREIESFKGNDPFVNNGKKNSQFTVEGQLKIELDKKQQEISLLTHQIQQKDKRIMDAEKRSREKEADLLDKLSAEVKEKQDLQNMLDKERDLIYKMRQDLERLQQDRRYTKVDIISSQATINDIENNNSPGELSSRQINHRRSVRQNTNISTRSFQTNFEQGSIQNLSRKRLQKVNSEEIQQIGENLKYKLKLQRITLNQLEKFLFKDEYQYQDVSLQEIYNAFQEYPFKMNDEGQILTLSRYLIEDNSQDWITFDPNQRNNISVVKSVLRHLLENYTIVSQQQEIRDMVKVTQQLNKQKGGLLDMLQRDPASKKINGSLCCDKKQLLYALDQLEIQLNSQEQECLFIKLYEENQSLDQIKIDSIFKIFNQERYNTLTEMNAKDLQDQSDSNQEFSKQNSQNNLPKQESKVTFPTGKKNSIKSDVSKSQLSNKSKAFKNVVANDFNVYNSNVDQEAVAANQNNYMLEDEEEVESQGQISNEDDHSQYQQNNRNQTNSNHQNVNNNNNRNNHVNNQSSQINYLNIAQEHEQLLAEQTNYTQKTNSQFQNDPNDPFQDSQHE</sequence>
<keyword evidence="1" id="KW-0175">Coiled coil</keyword>
<feature type="region of interest" description="Disordered" evidence="2">
    <location>
        <begin position="816"/>
        <end position="861"/>
    </location>
</feature>
<reference evidence="4" key="1">
    <citation type="journal article" date="2006" name="PLoS Biol.">
        <title>Macronuclear genome sequence of the ciliate Tetrahymena thermophila, a model eukaryote.</title>
        <authorList>
            <person name="Eisen J.A."/>
            <person name="Coyne R.S."/>
            <person name="Wu M."/>
            <person name="Wu D."/>
            <person name="Thiagarajan M."/>
            <person name="Wortman J.R."/>
            <person name="Badger J.H."/>
            <person name="Ren Q."/>
            <person name="Amedeo P."/>
            <person name="Jones K.M."/>
            <person name="Tallon L.J."/>
            <person name="Delcher A.L."/>
            <person name="Salzberg S.L."/>
            <person name="Silva J.C."/>
            <person name="Haas B.J."/>
            <person name="Majoros W.H."/>
            <person name="Farzad M."/>
            <person name="Carlton J.M."/>
            <person name="Smith R.K. Jr."/>
            <person name="Garg J."/>
            <person name="Pearlman R.E."/>
            <person name="Karrer K.M."/>
            <person name="Sun L."/>
            <person name="Manning G."/>
            <person name="Elde N.C."/>
            <person name="Turkewitz A.P."/>
            <person name="Asai D.J."/>
            <person name="Wilkes D.E."/>
            <person name="Wang Y."/>
            <person name="Cai H."/>
            <person name="Collins K."/>
            <person name="Stewart B.A."/>
            <person name="Lee S.R."/>
            <person name="Wilamowska K."/>
            <person name="Weinberg Z."/>
            <person name="Ruzzo W.L."/>
            <person name="Wloga D."/>
            <person name="Gaertig J."/>
            <person name="Frankel J."/>
            <person name="Tsao C.-C."/>
            <person name="Gorovsky M.A."/>
            <person name="Keeling P.J."/>
            <person name="Waller R.F."/>
            <person name="Patron N.J."/>
            <person name="Cherry J.M."/>
            <person name="Stover N.A."/>
            <person name="Krieger C.J."/>
            <person name="del Toro C."/>
            <person name="Ryder H.F."/>
            <person name="Williamson S.C."/>
            <person name="Barbeau R.A."/>
            <person name="Hamilton E.P."/>
            <person name="Orias E."/>
        </authorList>
    </citation>
    <scope>NUCLEOTIDE SEQUENCE [LARGE SCALE GENOMIC DNA]</scope>
    <source>
        <strain evidence="4">SB210</strain>
    </source>
</reference>
<feature type="region of interest" description="Disordered" evidence="2">
    <location>
        <begin position="1"/>
        <end position="64"/>
    </location>
</feature>
<accession>I7MEJ0</accession>
<feature type="compositionally biased region" description="Polar residues" evidence="2">
    <location>
        <begin position="735"/>
        <end position="759"/>
    </location>
</feature>
<dbReference type="RefSeq" id="XP_001016693.3">
    <property type="nucleotide sequence ID" value="XM_001016693.3"/>
</dbReference>
<feature type="compositionally biased region" description="Low complexity" evidence="2">
    <location>
        <begin position="835"/>
        <end position="861"/>
    </location>
</feature>
<evidence type="ECO:0000313" key="4">
    <source>
        <dbReference type="Proteomes" id="UP000009168"/>
    </source>
</evidence>
<dbReference type="KEGG" id="tet:TTHERM_00191160"/>
<evidence type="ECO:0000256" key="1">
    <source>
        <dbReference type="SAM" id="Coils"/>
    </source>
</evidence>
<protein>
    <submittedName>
        <fullName evidence="3">Uncharacterized protein</fullName>
    </submittedName>
</protein>
<organism evidence="3 4">
    <name type="scientific">Tetrahymena thermophila (strain SB210)</name>
    <dbReference type="NCBI Taxonomy" id="312017"/>
    <lineage>
        <taxon>Eukaryota</taxon>
        <taxon>Sar</taxon>
        <taxon>Alveolata</taxon>
        <taxon>Ciliophora</taxon>
        <taxon>Intramacronucleata</taxon>
        <taxon>Oligohymenophorea</taxon>
        <taxon>Hymenostomatida</taxon>
        <taxon>Tetrahymenina</taxon>
        <taxon>Tetrahymenidae</taxon>
        <taxon>Tetrahymena</taxon>
    </lineage>
</organism>
<feature type="coiled-coil region" evidence="1">
    <location>
        <begin position="206"/>
        <end position="259"/>
    </location>
</feature>
<feature type="compositionally biased region" description="Polar residues" evidence="2">
    <location>
        <begin position="44"/>
        <end position="64"/>
    </location>
</feature>
<dbReference type="Proteomes" id="UP000009168">
    <property type="component" value="Unassembled WGS sequence"/>
</dbReference>
<dbReference type="OrthoDB" id="296953at2759"/>
<keyword evidence="4" id="KW-1185">Reference proteome</keyword>
<dbReference type="InParanoid" id="I7MEJ0"/>
<evidence type="ECO:0000256" key="2">
    <source>
        <dbReference type="SAM" id="MobiDB-lite"/>
    </source>
</evidence>
<feature type="coiled-coil region" evidence="1">
    <location>
        <begin position="380"/>
        <end position="453"/>
    </location>
</feature>
<dbReference type="GeneID" id="7841604"/>
<proteinExistence type="predicted"/>
<feature type="region of interest" description="Disordered" evidence="2">
    <location>
        <begin position="881"/>
        <end position="907"/>
    </location>
</feature>
<evidence type="ECO:0000313" key="3">
    <source>
        <dbReference type="EMBL" id="EAR96448.3"/>
    </source>
</evidence>